<evidence type="ECO:0000313" key="11">
    <source>
        <dbReference type="Proteomes" id="UP001346149"/>
    </source>
</evidence>
<dbReference type="EMBL" id="JAXQNO010000019">
    <property type="protein sequence ID" value="KAK4774728.1"/>
    <property type="molecule type" value="Genomic_DNA"/>
</dbReference>
<dbReference type="Proteomes" id="UP001346149">
    <property type="component" value="Unassembled WGS sequence"/>
</dbReference>
<keyword evidence="4" id="KW-0677">Repeat</keyword>
<evidence type="ECO:0000256" key="6">
    <source>
        <dbReference type="ARBA" id="ARBA00023242"/>
    </source>
</evidence>
<feature type="repeat" description="WD" evidence="7">
    <location>
        <begin position="391"/>
        <end position="425"/>
    </location>
</feature>
<dbReference type="InterPro" id="IPR001680">
    <property type="entry name" value="WD40_rpt"/>
</dbReference>
<evidence type="ECO:0000256" key="1">
    <source>
        <dbReference type="ARBA" id="ARBA00004123"/>
    </source>
</evidence>
<dbReference type="PROSITE" id="PS50294">
    <property type="entry name" value="WD_REPEATS_REGION"/>
    <property type="match status" value="1"/>
</dbReference>
<dbReference type="PROSITE" id="PS50082">
    <property type="entry name" value="WD_REPEATS_2"/>
    <property type="match status" value="4"/>
</dbReference>
<dbReference type="AlphaFoldDB" id="A0AAN7L237"/>
<reference evidence="10 11" key="1">
    <citation type="journal article" date="2023" name="Hortic Res">
        <title>Pangenome of water caltrop reveals structural variations and asymmetric subgenome divergence after allopolyploidization.</title>
        <authorList>
            <person name="Zhang X."/>
            <person name="Chen Y."/>
            <person name="Wang L."/>
            <person name="Yuan Y."/>
            <person name="Fang M."/>
            <person name="Shi L."/>
            <person name="Lu R."/>
            <person name="Comes H.P."/>
            <person name="Ma Y."/>
            <person name="Chen Y."/>
            <person name="Huang G."/>
            <person name="Zhou Y."/>
            <person name="Zheng Z."/>
            <person name="Qiu Y."/>
        </authorList>
    </citation>
    <scope>NUCLEOTIDE SEQUENCE [LARGE SCALE GENOMIC DNA]</scope>
    <source>
        <strain evidence="10">F231</strain>
    </source>
</reference>
<evidence type="ECO:0000313" key="10">
    <source>
        <dbReference type="EMBL" id="KAK4774728.1"/>
    </source>
</evidence>
<evidence type="ECO:0000256" key="3">
    <source>
        <dbReference type="ARBA" id="ARBA00022574"/>
    </source>
</evidence>
<dbReference type="SUPFAM" id="SSF50978">
    <property type="entry name" value="WD40 repeat-like"/>
    <property type="match status" value="1"/>
</dbReference>
<dbReference type="GO" id="GO:0006325">
    <property type="term" value="P:chromatin organization"/>
    <property type="evidence" value="ECO:0007669"/>
    <property type="project" value="UniProtKB-KW"/>
</dbReference>
<evidence type="ECO:0000256" key="8">
    <source>
        <dbReference type="SAM" id="Phobius"/>
    </source>
</evidence>
<sequence length="436" mass="49827">MAEEETKLQREFETWKINTPLLYDLVVCHATEFPSLTVQWSPAPPQPYLDDWSFSVHRLLLGTYTDDVAIKNFLLVADAVLPTESVSQDRDCEITTLPMVEIIHRIPMDGEVNIALYMPQNPEIVAVKTIYPQVYLINISNLGEMGNTESFDHLTKSMLGGHDEEGYALSWSTLRPGYLLSAARDNNICIWDVSSVSKPEVLYAKNIYQGHRKVTKDASWHQKNENLFGSVGDDGLLLIWDLRTSIPEGYGKSENEVEVDQLMILIFLFKPLSMITFLIICFYFSFEPKRFFLSQLNSLSFNPYNDWIVATGAVDKTLPLFDMRKLPLPVHALRSHVGDVFKVEWDPNHASILASASADRRIMIWDLNRIGKEQPKYDTTSDEPDELLFTHAGHISMVYDMAWNTHKPWVIASVGEDSCIQIWQIAENIYHDNDFA</sequence>
<dbReference type="InterPro" id="IPR022052">
    <property type="entry name" value="Histone-bd_RBBP4-like_N"/>
</dbReference>
<feature type="repeat" description="WD" evidence="7">
    <location>
        <begin position="159"/>
        <end position="201"/>
    </location>
</feature>
<accession>A0AAN7L237</accession>
<keyword evidence="11" id="KW-1185">Reference proteome</keyword>
<proteinExistence type="inferred from homology"/>
<keyword evidence="8" id="KW-1133">Transmembrane helix</keyword>
<organism evidence="10 11">
    <name type="scientific">Trapa natans</name>
    <name type="common">Water chestnut</name>
    <dbReference type="NCBI Taxonomy" id="22666"/>
    <lineage>
        <taxon>Eukaryota</taxon>
        <taxon>Viridiplantae</taxon>
        <taxon>Streptophyta</taxon>
        <taxon>Embryophyta</taxon>
        <taxon>Tracheophyta</taxon>
        <taxon>Spermatophyta</taxon>
        <taxon>Magnoliopsida</taxon>
        <taxon>eudicotyledons</taxon>
        <taxon>Gunneridae</taxon>
        <taxon>Pentapetalae</taxon>
        <taxon>rosids</taxon>
        <taxon>malvids</taxon>
        <taxon>Myrtales</taxon>
        <taxon>Lythraceae</taxon>
        <taxon>Trapa</taxon>
    </lineage>
</organism>
<dbReference type="InterPro" id="IPR015943">
    <property type="entry name" value="WD40/YVTN_repeat-like_dom_sf"/>
</dbReference>
<comment type="similarity">
    <text evidence="2">Belongs to the WD repeat RBAP46/RBAP48/MSI1 family.</text>
</comment>
<gene>
    <name evidence="10" type="ORF">SAY86_009663</name>
</gene>
<dbReference type="GO" id="GO:0005634">
    <property type="term" value="C:nucleus"/>
    <property type="evidence" value="ECO:0007669"/>
    <property type="project" value="UniProtKB-SubCell"/>
</dbReference>
<dbReference type="Gene3D" id="2.130.10.10">
    <property type="entry name" value="YVTN repeat-like/Quinoprotein amine dehydrogenase"/>
    <property type="match status" value="1"/>
</dbReference>
<comment type="subcellular location">
    <subcellularLocation>
        <location evidence="1">Nucleus</location>
    </subcellularLocation>
</comment>
<evidence type="ECO:0000259" key="9">
    <source>
        <dbReference type="Pfam" id="PF12265"/>
    </source>
</evidence>
<keyword evidence="8" id="KW-0812">Transmembrane</keyword>
<dbReference type="Pfam" id="PF00400">
    <property type="entry name" value="WD40"/>
    <property type="match status" value="3"/>
</dbReference>
<keyword evidence="5" id="KW-0156">Chromatin regulator</keyword>
<dbReference type="SMART" id="SM00320">
    <property type="entry name" value="WD40"/>
    <property type="match status" value="5"/>
</dbReference>
<evidence type="ECO:0000256" key="4">
    <source>
        <dbReference type="ARBA" id="ARBA00022737"/>
    </source>
</evidence>
<dbReference type="InterPro" id="IPR036322">
    <property type="entry name" value="WD40_repeat_dom_sf"/>
</dbReference>
<evidence type="ECO:0000256" key="7">
    <source>
        <dbReference type="PROSITE-ProRule" id="PRU00221"/>
    </source>
</evidence>
<keyword evidence="6" id="KW-0539">Nucleus</keyword>
<protein>
    <recommendedName>
        <fullName evidence="9">Histone-binding protein RBBP4-like N-terminal domain-containing protein</fullName>
    </recommendedName>
</protein>
<dbReference type="PANTHER" id="PTHR22850">
    <property type="entry name" value="WD40 REPEAT FAMILY"/>
    <property type="match status" value="1"/>
</dbReference>
<feature type="repeat" description="WD" evidence="7">
    <location>
        <begin position="333"/>
        <end position="368"/>
    </location>
</feature>
<feature type="repeat" description="WD" evidence="7">
    <location>
        <begin position="208"/>
        <end position="244"/>
    </location>
</feature>
<evidence type="ECO:0000256" key="2">
    <source>
        <dbReference type="ARBA" id="ARBA00009341"/>
    </source>
</evidence>
<feature type="domain" description="Histone-binding protein RBBP4-like N-terminal" evidence="9">
    <location>
        <begin position="11"/>
        <end position="82"/>
    </location>
</feature>
<evidence type="ECO:0000256" key="5">
    <source>
        <dbReference type="ARBA" id="ARBA00022853"/>
    </source>
</evidence>
<dbReference type="PRINTS" id="PR00320">
    <property type="entry name" value="GPROTEINBRPT"/>
</dbReference>
<dbReference type="InterPro" id="IPR050459">
    <property type="entry name" value="WD_repeat_RBAP46/RBAP48/MSI1"/>
</dbReference>
<name>A0AAN7L237_TRANT</name>
<keyword evidence="8" id="KW-0472">Membrane</keyword>
<dbReference type="InterPro" id="IPR019775">
    <property type="entry name" value="WD40_repeat_CS"/>
</dbReference>
<comment type="caution">
    <text evidence="10">The sequence shown here is derived from an EMBL/GenBank/DDBJ whole genome shotgun (WGS) entry which is preliminary data.</text>
</comment>
<dbReference type="InterPro" id="IPR020472">
    <property type="entry name" value="WD40_PAC1"/>
</dbReference>
<dbReference type="PROSITE" id="PS00678">
    <property type="entry name" value="WD_REPEATS_1"/>
    <property type="match status" value="2"/>
</dbReference>
<dbReference type="Pfam" id="PF12265">
    <property type="entry name" value="CAF1C_H4-bd"/>
    <property type="match status" value="1"/>
</dbReference>
<keyword evidence="3 7" id="KW-0853">WD repeat</keyword>
<feature type="transmembrane region" description="Helical" evidence="8">
    <location>
        <begin position="262"/>
        <end position="286"/>
    </location>
</feature>